<feature type="domain" description="DUF1707" evidence="2">
    <location>
        <begin position="6"/>
        <end position="55"/>
    </location>
</feature>
<keyword evidence="1" id="KW-0812">Transmembrane</keyword>
<gene>
    <name evidence="3" type="ORF">EII35_12740</name>
</gene>
<feature type="transmembrane region" description="Helical" evidence="1">
    <location>
        <begin position="84"/>
        <end position="108"/>
    </location>
</feature>
<dbReference type="AlphaFoldDB" id="A0A3P1WVS3"/>
<evidence type="ECO:0000313" key="3">
    <source>
        <dbReference type="EMBL" id="RRD48473.1"/>
    </source>
</evidence>
<comment type="caution">
    <text evidence="3">The sequence shown here is derived from an EMBL/GenBank/DDBJ whole genome shotgun (WGS) entry which is preliminary data.</text>
</comment>
<organism evidence="3 4">
    <name type="scientific">Arachnia propionica</name>
    <dbReference type="NCBI Taxonomy" id="1750"/>
    <lineage>
        <taxon>Bacteria</taxon>
        <taxon>Bacillati</taxon>
        <taxon>Actinomycetota</taxon>
        <taxon>Actinomycetes</taxon>
        <taxon>Propionibacteriales</taxon>
        <taxon>Propionibacteriaceae</taxon>
        <taxon>Arachnia</taxon>
    </lineage>
</organism>
<keyword evidence="1" id="KW-0472">Membrane</keyword>
<reference evidence="3 4" key="1">
    <citation type="submission" date="2018-11" db="EMBL/GenBank/DDBJ databases">
        <title>Genomes From Bacteria Associated with the Canine Oral Cavity: a Test Case for Automated Genome-Based Taxonomic Assignment.</title>
        <authorList>
            <person name="Coil D.A."/>
            <person name="Jospin G."/>
            <person name="Darling A.E."/>
            <person name="Wallis C."/>
            <person name="Davis I.J."/>
            <person name="Harris S."/>
            <person name="Eisen J.A."/>
            <person name="Holcombe L.J."/>
            <person name="O'Flynn C."/>
        </authorList>
    </citation>
    <scope>NUCLEOTIDE SEQUENCE [LARGE SCALE GENOMIC DNA]</scope>
    <source>
        <strain evidence="3 4">OH2822_COT-296</strain>
    </source>
</reference>
<dbReference type="RefSeq" id="WP_125228844.1">
    <property type="nucleotide sequence ID" value="NZ_RQYT01000039.1"/>
</dbReference>
<sequence length="268" mass="29652">MSNLHVSFKERDVYLDVLSQNYAEGRLTDEEFRLRQDRILAAVTHGECRDALQGLVVSRENPFVVPDDPPLPQPAARPHRSRRWLIAAAGFAGLAVIGMGALGMAPYASHSGPHVEIPDLPSVAGVDTIRPPASWEDWPRFANDLEAAGVSEVYRLTVEPGLVEGEVRYLDGSLWEIRTVDGALHSTAWLLGEENLGFSVYEVIGGQLIQRMTRLVEQTWPGTTRIERIDLRGAGEGSTVRVTFLEGERRRVALIDALTERIIDVHDG</sequence>
<proteinExistence type="predicted"/>
<evidence type="ECO:0000256" key="1">
    <source>
        <dbReference type="SAM" id="Phobius"/>
    </source>
</evidence>
<accession>A0A3P1WVS3</accession>
<evidence type="ECO:0000259" key="2">
    <source>
        <dbReference type="Pfam" id="PF08044"/>
    </source>
</evidence>
<dbReference type="EMBL" id="RQYT01000039">
    <property type="protein sequence ID" value="RRD48473.1"/>
    <property type="molecule type" value="Genomic_DNA"/>
</dbReference>
<name>A0A3P1WVS3_9ACTN</name>
<protein>
    <submittedName>
        <fullName evidence="3">DUF1707 domain-containing protein</fullName>
    </submittedName>
</protein>
<dbReference type="Pfam" id="PF08044">
    <property type="entry name" value="DUF1707"/>
    <property type="match status" value="1"/>
</dbReference>
<keyword evidence="1" id="KW-1133">Transmembrane helix</keyword>
<dbReference type="InterPro" id="IPR012551">
    <property type="entry name" value="DUF1707_SHOCT-like"/>
</dbReference>
<evidence type="ECO:0000313" key="4">
    <source>
        <dbReference type="Proteomes" id="UP000280935"/>
    </source>
</evidence>
<dbReference type="OrthoDB" id="3734632at2"/>
<dbReference type="Proteomes" id="UP000280935">
    <property type="component" value="Unassembled WGS sequence"/>
</dbReference>